<protein>
    <submittedName>
        <fullName evidence="1">HNH endonuclease signature motif containing protein</fullName>
    </submittedName>
</protein>
<dbReference type="InterPro" id="IPR003615">
    <property type="entry name" value="HNH_nuc"/>
</dbReference>
<keyword evidence="1" id="KW-0255">Endonuclease</keyword>
<reference evidence="1" key="1">
    <citation type="submission" date="2023-07" db="EMBL/GenBank/DDBJ databases">
        <authorList>
            <person name="Kim M.K."/>
        </authorList>
    </citation>
    <scope>NUCLEOTIDE SEQUENCE</scope>
    <source>
        <strain evidence="1">M29</strain>
    </source>
</reference>
<accession>A0ABT9AGC7</accession>
<sequence length="162" mass="18655">MAATRKCFSTDDEFREAVAESLSVAQVLGRIAGWCRRHYKTVNARIARLGLDTSHFTGAAWNQGARYRMLGPAFSWENILVENSTYTSTYRLRNRLIEHWLKEPKCEVCGLAEWQQQPIPLELHHANGINNDHRLTNLQVLCPNCHALMGNYRGKNQSRKMR</sequence>
<gene>
    <name evidence="1" type="ORF">Q5H92_18770</name>
</gene>
<dbReference type="RefSeq" id="WP_305013091.1">
    <property type="nucleotide sequence ID" value="NZ_JAUQSX010000010.1"/>
</dbReference>
<organism evidence="1 2">
    <name type="scientific">Hymenobacter mellowenesis</name>
    <dbReference type="NCBI Taxonomy" id="3063995"/>
    <lineage>
        <taxon>Bacteria</taxon>
        <taxon>Pseudomonadati</taxon>
        <taxon>Bacteroidota</taxon>
        <taxon>Cytophagia</taxon>
        <taxon>Cytophagales</taxon>
        <taxon>Hymenobacteraceae</taxon>
        <taxon>Hymenobacter</taxon>
    </lineage>
</organism>
<dbReference type="GO" id="GO:0004519">
    <property type="term" value="F:endonuclease activity"/>
    <property type="evidence" value="ECO:0007669"/>
    <property type="project" value="UniProtKB-KW"/>
</dbReference>
<keyword evidence="1" id="KW-0378">Hydrolase</keyword>
<keyword evidence="1" id="KW-0540">Nuclease</keyword>
<name>A0ABT9AGC7_9BACT</name>
<evidence type="ECO:0000313" key="1">
    <source>
        <dbReference type="EMBL" id="MDO7848417.1"/>
    </source>
</evidence>
<keyword evidence="2" id="KW-1185">Reference proteome</keyword>
<dbReference type="CDD" id="cd00085">
    <property type="entry name" value="HNHc"/>
    <property type="match status" value="1"/>
</dbReference>
<proteinExistence type="predicted"/>
<evidence type="ECO:0000313" key="2">
    <source>
        <dbReference type="Proteomes" id="UP001167796"/>
    </source>
</evidence>
<dbReference type="EMBL" id="JAUQSX010000010">
    <property type="protein sequence ID" value="MDO7848417.1"/>
    <property type="molecule type" value="Genomic_DNA"/>
</dbReference>
<dbReference type="Proteomes" id="UP001167796">
    <property type="component" value="Unassembled WGS sequence"/>
</dbReference>
<comment type="caution">
    <text evidence="1">The sequence shown here is derived from an EMBL/GenBank/DDBJ whole genome shotgun (WGS) entry which is preliminary data.</text>
</comment>